<dbReference type="InterPro" id="IPR027805">
    <property type="entry name" value="Transposase_HTH_dom"/>
</dbReference>
<dbReference type="PANTHER" id="PTHR23080:SF133">
    <property type="entry name" value="SI:CH211-262I1.5-RELATED"/>
    <property type="match status" value="1"/>
</dbReference>
<gene>
    <name evidence="5" type="ORF">KUF71_025142</name>
</gene>
<accession>A0AAE1LUT2</accession>
<proteinExistence type="predicted"/>
<dbReference type="Pfam" id="PF13359">
    <property type="entry name" value="DDE_Tnp_4"/>
    <property type="match status" value="1"/>
</dbReference>
<evidence type="ECO:0000313" key="6">
    <source>
        <dbReference type="Proteomes" id="UP001219518"/>
    </source>
</evidence>
<feature type="domain" description="DDE Tnp4" evidence="3">
    <location>
        <begin position="130"/>
        <end position="289"/>
    </location>
</feature>
<evidence type="ECO:0000259" key="4">
    <source>
        <dbReference type="Pfam" id="PF13613"/>
    </source>
</evidence>
<reference evidence="5" key="2">
    <citation type="journal article" date="2023" name="BMC Genomics">
        <title>Pest status, molecular evolution, and epigenetic factors derived from the genome assembly of Frankliniella fusca, a thysanopteran phytovirus vector.</title>
        <authorList>
            <person name="Catto M.A."/>
            <person name="Labadie P.E."/>
            <person name="Jacobson A.L."/>
            <person name="Kennedy G.G."/>
            <person name="Srinivasan R."/>
            <person name="Hunt B.G."/>
        </authorList>
    </citation>
    <scope>NUCLEOTIDE SEQUENCE</scope>
    <source>
        <strain evidence="5">PL_HMW_Pooled</strain>
    </source>
</reference>
<name>A0AAE1LUT2_9NEOP</name>
<evidence type="ECO:0000313" key="5">
    <source>
        <dbReference type="EMBL" id="KAK3931162.1"/>
    </source>
</evidence>
<dbReference type="Pfam" id="PF13613">
    <property type="entry name" value="HTH_Tnp_4"/>
    <property type="match status" value="1"/>
</dbReference>
<comment type="cofactor">
    <cofactor evidence="1">
        <name>a divalent metal cation</name>
        <dbReference type="ChEBI" id="CHEBI:60240"/>
    </cofactor>
</comment>
<organism evidence="5 6">
    <name type="scientific">Frankliniella fusca</name>
    <dbReference type="NCBI Taxonomy" id="407009"/>
    <lineage>
        <taxon>Eukaryota</taxon>
        <taxon>Metazoa</taxon>
        <taxon>Ecdysozoa</taxon>
        <taxon>Arthropoda</taxon>
        <taxon>Hexapoda</taxon>
        <taxon>Insecta</taxon>
        <taxon>Pterygota</taxon>
        <taxon>Neoptera</taxon>
        <taxon>Paraneoptera</taxon>
        <taxon>Thysanoptera</taxon>
        <taxon>Terebrantia</taxon>
        <taxon>Thripoidea</taxon>
        <taxon>Thripidae</taxon>
        <taxon>Frankliniella</taxon>
    </lineage>
</organism>
<feature type="domain" description="Transposase Helix-turn-helix" evidence="4">
    <location>
        <begin position="52"/>
        <end position="94"/>
    </location>
</feature>
<dbReference type="EMBL" id="JAHWGI010001418">
    <property type="protein sequence ID" value="KAK3931162.1"/>
    <property type="molecule type" value="Genomic_DNA"/>
</dbReference>
<comment type="caution">
    <text evidence="5">The sequence shown here is derived from an EMBL/GenBank/DDBJ whole genome shotgun (WGS) entry which is preliminary data.</text>
</comment>
<evidence type="ECO:0000256" key="2">
    <source>
        <dbReference type="ARBA" id="ARBA00022723"/>
    </source>
</evidence>
<keyword evidence="6" id="KW-1185">Reference proteome</keyword>
<evidence type="ECO:0000259" key="3">
    <source>
        <dbReference type="Pfam" id="PF13359"/>
    </source>
</evidence>
<dbReference type="PANTHER" id="PTHR23080">
    <property type="entry name" value="THAP DOMAIN PROTEIN"/>
    <property type="match status" value="1"/>
</dbReference>
<reference evidence="5" key="1">
    <citation type="submission" date="2021-07" db="EMBL/GenBank/DDBJ databases">
        <authorList>
            <person name="Catto M.A."/>
            <person name="Jacobson A."/>
            <person name="Kennedy G."/>
            <person name="Labadie P."/>
            <person name="Hunt B.G."/>
            <person name="Srinivasan R."/>
        </authorList>
    </citation>
    <scope>NUCLEOTIDE SEQUENCE</scope>
    <source>
        <strain evidence="5">PL_HMW_Pooled</strain>
        <tissue evidence="5">Head</tissue>
    </source>
</reference>
<dbReference type="AlphaFoldDB" id="A0AAE1LUT2"/>
<protein>
    <submittedName>
        <fullName evidence="5">Protein lingerer</fullName>
    </submittedName>
</protein>
<dbReference type="Proteomes" id="UP001219518">
    <property type="component" value="Unassembled WGS sequence"/>
</dbReference>
<evidence type="ECO:0000256" key="1">
    <source>
        <dbReference type="ARBA" id="ARBA00001968"/>
    </source>
</evidence>
<dbReference type="InterPro" id="IPR027806">
    <property type="entry name" value="HARBI1_dom"/>
</dbReference>
<dbReference type="GO" id="GO:0046872">
    <property type="term" value="F:metal ion binding"/>
    <property type="evidence" value="ECO:0007669"/>
    <property type="project" value="UniProtKB-KW"/>
</dbReference>
<sequence length="313" mass="35162">MKPSDFKFFTGVTQDQFEIIYELCGGGEVCSVLKYRYSKKTPTRPIVSDFTARDRLFMTLIRLRRGIPMKDLSFVCGVSLGFASECVYTWIRVMSLTAQKLESAMCVSAVDQQENKPKCFKPFPNLRMIIDSTEFKVEQPGNFEQQANMFSFYKKTTTAKVLVGISCYGGISFISEAFEGSLSDKKIVLMSGLMDQLSSGDAVMADRGFDMEDVFDAAGVELIMPPFLGGRTEFTARELALAKTISAGRIHVERAIRRLREFRILGRTIPSTLMPVCGDMIRTCAFLINFQDPYIPAEKDDDSGYCDEDLLTM</sequence>
<keyword evidence="2" id="KW-0479">Metal-binding</keyword>